<reference evidence="1 2" key="1">
    <citation type="submission" date="2015-10" db="EMBL/GenBank/DDBJ databases">
        <title>Draft genomes sequences of Candida glabrata isolates 1A, 1B, 2A, 2B, 3A and 3B.</title>
        <authorList>
            <person name="Haavelsrud O.E."/>
            <person name="Gaustad P."/>
        </authorList>
    </citation>
    <scope>NUCLEOTIDE SEQUENCE [LARGE SCALE GENOMIC DNA]</scope>
    <source>
        <strain evidence="1">910700640</strain>
    </source>
</reference>
<dbReference type="InterPro" id="IPR040144">
    <property type="entry name" value="RAP1GDS1"/>
</dbReference>
<comment type="caution">
    <text evidence="1">The sequence shown here is derived from an EMBL/GenBank/DDBJ whole genome shotgun (WGS) entry which is preliminary data.</text>
</comment>
<evidence type="ECO:0000313" key="2">
    <source>
        <dbReference type="Proteomes" id="UP000054886"/>
    </source>
</evidence>
<accession>A0A0W0D7W0</accession>
<dbReference type="VEuPathDB" id="FungiDB:GWK60_M01991"/>
<dbReference type="PANTHER" id="PTHR10957">
    <property type="entry name" value="RAP1 GTPASE-GDP DISSOCIATION STIMULATOR 1"/>
    <property type="match status" value="1"/>
</dbReference>
<dbReference type="VEuPathDB" id="FungiDB:CAGL0M02079g"/>
<dbReference type="GO" id="GO:0005085">
    <property type="term" value="F:guanyl-nucleotide exchange factor activity"/>
    <property type="evidence" value="ECO:0007669"/>
    <property type="project" value="InterPro"/>
</dbReference>
<dbReference type="Proteomes" id="UP000054886">
    <property type="component" value="Unassembled WGS sequence"/>
</dbReference>
<protein>
    <submittedName>
        <fullName evidence="1">Bud emergence protein 4</fullName>
    </submittedName>
</protein>
<gene>
    <name evidence="1" type="ORF">AO440_003946</name>
</gene>
<dbReference type="EMBL" id="LLZZ01000106">
    <property type="protein sequence ID" value="KTB07943.1"/>
    <property type="molecule type" value="Genomic_DNA"/>
</dbReference>
<dbReference type="AlphaFoldDB" id="A0A0W0D7W0"/>
<organism evidence="1 2">
    <name type="scientific">Candida glabrata</name>
    <name type="common">Yeast</name>
    <name type="synonym">Torulopsis glabrata</name>
    <dbReference type="NCBI Taxonomy" id="5478"/>
    <lineage>
        <taxon>Eukaryota</taxon>
        <taxon>Fungi</taxon>
        <taxon>Dikarya</taxon>
        <taxon>Ascomycota</taxon>
        <taxon>Saccharomycotina</taxon>
        <taxon>Saccharomycetes</taxon>
        <taxon>Saccharomycetales</taxon>
        <taxon>Saccharomycetaceae</taxon>
        <taxon>Nakaseomyces</taxon>
    </lineage>
</organism>
<dbReference type="VEuPathDB" id="FungiDB:GVI51_M01991"/>
<dbReference type="VEuPathDB" id="FungiDB:B1J91_M02079g"/>
<name>A0A0W0D7W0_CANGB</name>
<sequence length="604" mass="68369">MDYETLLFELKPLLDIKQLKVANIDESNVQVYTSALEKCSQGARIESNRTIIGRSGLLDSLTESLAFLLEQEFTVDTQSNKNILLIISEIVRVLANSFADNDDNRNIFFDKNRFLANPIIETYFAKVLALNLQQNDPDVIITLQMRLAAMVKNLIVDNRNYVNHYAAFLCPTSYLRLDSINLTSENEVQMALFVAELIDAILEFDKKGATLDEMKIVSTLYYQLSTYITSASIEIDDGDDEEPLIELLATLTNIAEIVFSIDGTFNFDKQQETKDIIQKNILQTIDNLEELKFHNKLIIMRRLVTTSGYIASDKSNTTHSEMNMCLNHLRNENPSPYTIGAIFINITNAIRSTEESKKLEQTLSIPDIICYSKKLSDPVQFQGVLDLLKKVLNLSNTLLLPNDSLQGIANLLTYSNEQAQYFQGLIPLVNGLLNKLLTVIPSSKIEFIFQGNLSEGFVKLICKNGSISASLALDKLLLVKNPIKKDITDRLWECLFHFDQVAKENNTSESANVYLLFQVAKTLGVYLRNTIDKPTEIQDFLLYQYEDQLVFLLSQIIDLRDKNVRGSESAMNNGKFVAGLIIDAKKSVRTTDDDRLLAICKQFF</sequence>
<evidence type="ECO:0000313" key="1">
    <source>
        <dbReference type="EMBL" id="KTB07943.1"/>
    </source>
</evidence>
<proteinExistence type="predicted"/>